<evidence type="ECO:0000256" key="10">
    <source>
        <dbReference type="ARBA" id="ARBA00023012"/>
    </source>
</evidence>
<dbReference type="InterPro" id="IPR004358">
    <property type="entry name" value="Sig_transdc_His_kin-like_C"/>
</dbReference>
<evidence type="ECO:0000256" key="9">
    <source>
        <dbReference type="ARBA" id="ARBA00022989"/>
    </source>
</evidence>
<dbReference type="AlphaFoldDB" id="A0A7K3W9G3"/>
<dbReference type="CDD" id="cd00082">
    <property type="entry name" value="HisKA"/>
    <property type="match status" value="1"/>
</dbReference>
<evidence type="ECO:0000256" key="7">
    <source>
        <dbReference type="ARBA" id="ARBA00022692"/>
    </source>
</evidence>
<dbReference type="PRINTS" id="PR00344">
    <property type="entry name" value="BCTRLSENSOR"/>
</dbReference>
<evidence type="ECO:0000256" key="3">
    <source>
        <dbReference type="ARBA" id="ARBA00004236"/>
    </source>
</evidence>
<dbReference type="InterPro" id="IPR050428">
    <property type="entry name" value="TCS_sensor_his_kinase"/>
</dbReference>
<feature type="region of interest" description="Disordered" evidence="12">
    <location>
        <begin position="508"/>
        <end position="557"/>
    </location>
</feature>
<keyword evidence="6" id="KW-0808">Transferase</keyword>
<dbReference type="PANTHER" id="PTHR45436">
    <property type="entry name" value="SENSOR HISTIDINE KINASE YKOH"/>
    <property type="match status" value="1"/>
</dbReference>
<dbReference type="FunFam" id="1.10.287.130:FF:000001">
    <property type="entry name" value="Two-component sensor histidine kinase"/>
    <property type="match status" value="1"/>
</dbReference>
<dbReference type="PANTHER" id="PTHR45436:SF5">
    <property type="entry name" value="SENSOR HISTIDINE KINASE TRCS"/>
    <property type="match status" value="1"/>
</dbReference>
<evidence type="ECO:0000256" key="13">
    <source>
        <dbReference type="SAM" id="Phobius"/>
    </source>
</evidence>
<dbReference type="FunFam" id="3.30.565.10:FF:000006">
    <property type="entry name" value="Sensor histidine kinase WalK"/>
    <property type="match status" value="1"/>
</dbReference>
<keyword evidence="7 13" id="KW-0812">Transmembrane</keyword>
<dbReference type="RefSeq" id="WP_152730189.1">
    <property type="nucleotide sequence ID" value="NZ_JAABOZ010000005.1"/>
</dbReference>
<keyword evidence="8 16" id="KW-0418">Kinase</keyword>
<name>A0A7K3W9G3_9ACTN</name>
<dbReference type="SUPFAM" id="SSF47384">
    <property type="entry name" value="Homodimeric domain of signal transducing histidine kinase"/>
    <property type="match status" value="1"/>
</dbReference>
<dbReference type="GO" id="GO:0005509">
    <property type="term" value="F:calcium ion binding"/>
    <property type="evidence" value="ECO:0007669"/>
    <property type="project" value="UniProtKB-ARBA"/>
</dbReference>
<evidence type="ECO:0000256" key="5">
    <source>
        <dbReference type="ARBA" id="ARBA00022553"/>
    </source>
</evidence>
<dbReference type="CDD" id="cd06225">
    <property type="entry name" value="HAMP"/>
    <property type="match status" value="1"/>
</dbReference>
<dbReference type="EMBL" id="JAAGWK010000005">
    <property type="protein sequence ID" value="NEL52976.1"/>
    <property type="molecule type" value="Genomic_DNA"/>
</dbReference>
<dbReference type="InterPro" id="IPR003661">
    <property type="entry name" value="HisK_dim/P_dom"/>
</dbReference>
<dbReference type="EC" id="2.7.13.3" evidence="4"/>
<evidence type="ECO:0000313" key="17">
    <source>
        <dbReference type="Proteomes" id="UP000470470"/>
    </source>
</evidence>
<feature type="domain" description="HAMP" evidence="15">
    <location>
        <begin position="214"/>
        <end position="276"/>
    </location>
</feature>
<dbReference type="SMART" id="SM00304">
    <property type="entry name" value="HAMP"/>
    <property type="match status" value="1"/>
</dbReference>
<accession>A0A7K3W9G3</accession>
<comment type="subcellular location">
    <subcellularLocation>
        <location evidence="3">Cell membrane</location>
    </subcellularLocation>
</comment>
<dbReference type="Pfam" id="PF02518">
    <property type="entry name" value="HATPase_c"/>
    <property type="match status" value="1"/>
</dbReference>
<dbReference type="Proteomes" id="UP000470470">
    <property type="component" value="Unassembled WGS sequence"/>
</dbReference>
<evidence type="ECO:0000313" key="16">
    <source>
        <dbReference type="EMBL" id="NEL52976.1"/>
    </source>
</evidence>
<dbReference type="Pfam" id="PF00672">
    <property type="entry name" value="HAMP"/>
    <property type="match status" value="1"/>
</dbReference>
<evidence type="ECO:0000259" key="14">
    <source>
        <dbReference type="PROSITE" id="PS50109"/>
    </source>
</evidence>
<dbReference type="Gene3D" id="1.10.287.130">
    <property type="match status" value="1"/>
</dbReference>
<evidence type="ECO:0000256" key="11">
    <source>
        <dbReference type="ARBA" id="ARBA00023136"/>
    </source>
</evidence>
<dbReference type="InterPro" id="IPR003660">
    <property type="entry name" value="HAMP_dom"/>
</dbReference>
<feature type="compositionally biased region" description="Low complexity" evidence="12">
    <location>
        <begin position="530"/>
        <end position="548"/>
    </location>
</feature>
<evidence type="ECO:0000256" key="4">
    <source>
        <dbReference type="ARBA" id="ARBA00012438"/>
    </source>
</evidence>
<comment type="caution">
    <text evidence="16">The sequence shown here is derived from an EMBL/GenBank/DDBJ whole genome shotgun (WGS) entry which is preliminary data.</text>
</comment>
<dbReference type="InterPro" id="IPR036097">
    <property type="entry name" value="HisK_dim/P_sf"/>
</dbReference>
<dbReference type="GO" id="GO:0005886">
    <property type="term" value="C:plasma membrane"/>
    <property type="evidence" value="ECO:0007669"/>
    <property type="project" value="UniProtKB-SubCell"/>
</dbReference>
<dbReference type="InterPro" id="IPR036890">
    <property type="entry name" value="HATPase_C_sf"/>
</dbReference>
<dbReference type="PROSITE" id="PS50885">
    <property type="entry name" value="HAMP"/>
    <property type="match status" value="1"/>
</dbReference>
<feature type="transmembrane region" description="Helical" evidence="13">
    <location>
        <begin position="190"/>
        <end position="213"/>
    </location>
</feature>
<dbReference type="SMART" id="SM00387">
    <property type="entry name" value="HATPase_c"/>
    <property type="match status" value="1"/>
</dbReference>
<dbReference type="Pfam" id="PF00512">
    <property type="entry name" value="HisKA"/>
    <property type="match status" value="1"/>
</dbReference>
<dbReference type="SUPFAM" id="SSF55874">
    <property type="entry name" value="ATPase domain of HSP90 chaperone/DNA topoisomerase II/histidine kinase"/>
    <property type="match status" value="1"/>
</dbReference>
<dbReference type="InterPro" id="IPR003594">
    <property type="entry name" value="HATPase_dom"/>
</dbReference>
<evidence type="ECO:0000256" key="2">
    <source>
        <dbReference type="ARBA" id="ARBA00001968"/>
    </source>
</evidence>
<keyword evidence="9 13" id="KW-1133">Transmembrane helix</keyword>
<dbReference type="Gene3D" id="6.10.340.10">
    <property type="match status" value="1"/>
</dbReference>
<comment type="cofactor">
    <cofactor evidence="2">
        <name>a divalent metal cation</name>
        <dbReference type="ChEBI" id="CHEBI:60240"/>
    </cofactor>
</comment>
<evidence type="ECO:0000256" key="8">
    <source>
        <dbReference type="ARBA" id="ARBA00022777"/>
    </source>
</evidence>
<comment type="catalytic activity">
    <reaction evidence="1">
        <text>ATP + protein L-histidine = ADP + protein N-phospho-L-histidine.</text>
        <dbReference type="EC" id="2.7.13.3"/>
    </reaction>
</comment>
<keyword evidence="10" id="KW-0902">Two-component regulatory system</keyword>
<proteinExistence type="predicted"/>
<reference evidence="16 17" key="1">
    <citation type="submission" date="2020-02" db="EMBL/GenBank/DDBJ databases">
        <title>The whole genome sequence of CPCC 205119.</title>
        <authorList>
            <person name="Jiang Z."/>
        </authorList>
    </citation>
    <scope>NUCLEOTIDE SEQUENCE [LARGE SCALE GENOMIC DNA]</scope>
    <source>
        <strain evidence="16 17">CPCC 205119</strain>
    </source>
</reference>
<dbReference type="GO" id="GO:0000155">
    <property type="term" value="F:phosphorelay sensor kinase activity"/>
    <property type="evidence" value="ECO:0007669"/>
    <property type="project" value="InterPro"/>
</dbReference>
<feature type="region of interest" description="Disordered" evidence="12">
    <location>
        <begin position="61"/>
        <end position="98"/>
    </location>
</feature>
<evidence type="ECO:0000256" key="1">
    <source>
        <dbReference type="ARBA" id="ARBA00000085"/>
    </source>
</evidence>
<keyword evidence="17" id="KW-1185">Reference proteome</keyword>
<organism evidence="16 17">
    <name type="scientific">Goekera deserti</name>
    <dbReference type="NCBI Taxonomy" id="2497753"/>
    <lineage>
        <taxon>Bacteria</taxon>
        <taxon>Bacillati</taxon>
        <taxon>Actinomycetota</taxon>
        <taxon>Actinomycetes</taxon>
        <taxon>Geodermatophilales</taxon>
        <taxon>Geodermatophilaceae</taxon>
        <taxon>Goekera</taxon>
    </lineage>
</organism>
<evidence type="ECO:0000256" key="12">
    <source>
        <dbReference type="SAM" id="MobiDB-lite"/>
    </source>
</evidence>
<protein>
    <recommendedName>
        <fullName evidence="4">histidine kinase</fullName>
        <ecNumber evidence="4">2.7.13.3</ecNumber>
    </recommendedName>
</protein>
<evidence type="ECO:0000259" key="15">
    <source>
        <dbReference type="PROSITE" id="PS50885"/>
    </source>
</evidence>
<evidence type="ECO:0000256" key="6">
    <source>
        <dbReference type="ARBA" id="ARBA00022679"/>
    </source>
</evidence>
<feature type="domain" description="Histidine kinase" evidence="14">
    <location>
        <begin position="291"/>
        <end position="505"/>
    </location>
</feature>
<dbReference type="InterPro" id="IPR005467">
    <property type="entry name" value="His_kinase_dom"/>
</dbReference>
<gene>
    <name evidence="16" type="ORF">G1H19_02975</name>
</gene>
<sequence>MAERSAPPSTQRRLSLRARLLLAFFVPLVVALALVALVATTAVQRELRSQVDSRLADAVSRAAMVDDRDPPPMASPGGRDDGGDGDGDGYPGPEFLGVRGQDAQTLGARVVQGVCTQAGVIGDRGTDVELTTAQKALVAGLAPDEGPQTVDLGGELGSYRVVARSSTTAPGTVDVLGLPLGRTEQAVGNLVAVEIAIGTVALVGAMLTAYLVIRRTLRPLHRVATTATRVAELPLSSGEVRLVERVPPADTDTHTEVGQVGAALNRLLDHVETSLAARQASETQVRQFVADASHELRTPLASIRGYSELVRRSGTEVPPDVGHALRRVESEAVRMSVLVDDLLLLARLDAGREITAGEVDLSALAVDTVSDAHAAGPGHHWRLDLPDAGVLVPGDEPRLHQVLANLLANTRTHTPAGTTATVRLRTEGDWAVLQVVDDGPGIPPELVGHVFERFARGDSSRGREAGSTGLGLAIVHAVVAAHGGTVQVQSVPGCTTFTVRLPGAVLAPADQDPESEADPDDEPDTGPLSGAPEDAAAETAAGARRPVALRTDGHAAD</sequence>
<keyword evidence="5" id="KW-0597">Phosphoprotein</keyword>
<dbReference type="SMART" id="SM00388">
    <property type="entry name" value="HisKA"/>
    <property type="match status" value="1"/>
</dbReference>
<feature type="compositionally biased region" description="Acidic residues" evidence="12">
    <location>
        <begin position="511"/>
        <end position="524"/>
    </location>
</feature>
<feature type="transmembrane region" description="Helical" evidence="13">
    <location>
        <begin position="20"/>
        <end position="43"/>
    </location>
</feature>
<dbReference type="PROSITE" id="PS50109">
    <property type="entry name" value="HIS_KIN"/>
    <property type="match status" value="1"/>
</dbReference>
<keyword evidence="11 13" id="KW-0472">Membrane</keyword>
<dbReference type="CDD" id="cd00075">
    <property type="entry name" value="HATPase"/>
    <property type="match status" value="1"/>
</dbReference>
<dbReference type="Gene3D" id="3.30.565.10">
    <property type="entry name" value="Histidine kinase-like ATPase, C-terminal domain"/>
    <property type="match status" value="1"/>
</dbReference>